<comment type="caution">
    <text evidence="1">The sequence shown here is derived from an EMBL/GenBank/DDBJ whole genome shotgun (WGS) entry which is preliminary data.</text>
</comment>
<organism evidence="1 2">
    <name type="scientific">Trypanosoma cruzi</name>
    <dbReference type="NCBI Taxonomy" id="5693"/>
    <lineage>
        <taxon>Eukaryota</taxon>
        <taxon>Discoba</taxon>
        <taxon>Euglenozoa</taxon>
        <taxon>Kinetoplastea</taxon>
        <taxon>Metakinetoplastina</taxon>
        <taxon>Trypanosomatida</taxon>
        <taxon>Trypanosomatidae</taxon>
        <taxon>Trypanosoma</taxon>
        <taxon>Schizotrypanum</taxon>
    </lineage>
</organism>
<evidence type="ECO:0000313" key="1">
    <source>
        <dbReference type="EMBL" id="PWV05820.1"/>
    </source>
</evidence>
<dbReference type="VEuPathDB" id="TriTrypDB:TCDM_07695"/>
<dbReference type="VEuPathDB" id="TriTrypDB:TcYC6_0025880"/>
<dbReference type="VEuPathDB" id="TriTrypDB:C4B63_38g173"/>
<evidence type="ECO:0000313" key="2">
    <source>
        <dbReference type="Proteomes" id="UP000246078"/>
    </source>
</evidence>
<dbReference type="VEuPathDB" id="TriTrypDB:TcCLB.503855.50"/>
<proteinExistence type="predicted"/>
<dbReference type="VEuPathDB" id="TriTrypDB:BCY84_20039"/>
<dbReference type="VEuPathDB" id="TriTrypDB:TcCL_ESM08062"/>
<reference evidence="1 2" key="1">
    <citation type="journal article" date="2018" name="Microb. Genom.">
        <title>Expanding an expanded genome: long-read sequencing of Trypanosoma cruzi.</title>
        <authorList>
            <person name="Berna L."/>
            <person name="Rodriguez M."/>
            <person name="Chiribao M.L."/>
            <person name="Parodi-Talice A."/>
            <person name="Pita S."/>
            <person name="Rijo G."/>
            <person name="Alvarez-Valin F."/>
            <person name="Robello C."/>
        </authorList>
    </citation>
    <scope>NUCLEOTIDE SEQUENCE [LARGE SCALE GENOMIC DNA]</scope>
    <source>
        <strain evidence="1 2">TCC</strain>
    </source>
</reference>
<dbReference type="AlphaFoldDB" id="A0A2V2WB06"/>
<dbReference type="VEuPathDB" id="TriTrypDB:C3747_124g81"/>
<gene>
    <name evidence="1" type="ORF">C3747_124g81</name>
</gene>
<protein>
    <submittedName>
        <fullName evidence="1">Uncharacterized protein</fullName>
    </submittedName>
</protein>
<dbReference type="VEuPathDB" id="TriTrypDB:ECC02_008353"/>
<name>A0A2V2WB06_TRYCR</name>
<dbReference type="Proteomes" id="UP000246078">
    <property type="component" value="Unassembled WGS sequence"/>
</dbReference>
<dbReference type="EMBL" id="PRFC01000124">
    <property type="protein sequence ID" value="PWV05820.1"/>
    <property type="molecule type" value="Genomic_DNA"/>
</dbReference>
<sequence length="250" mass="28285">MVGFYGDDWLINTAALRRAGGLGATPLLKGSSSTEERLRRLSTSYLLCTSVDGVHFYSANFLLRNESQGDVWDSTLFSSLATAVPRESAVPLKNVSRLPLVLRVDPNINGSYYTRDLAVILQLVVRPRLAAVSTNLELETSTESLVRFQRAVAELLHIDPAIVVARLSNRRVVLPLVRKTLRCPLNISLTLCRCHCLRTRECWMAQQKRWGLSRRLQSFSCGTPRCYVIMTPRHPSCRHYYRQLLVRLAL</sequence>
<dbReference type="VEuPathDB" id="TriTrypDB:TcBrA4_0054370"/>
<dbReference type="VEuPathDB" id="TriTrypDB:TcG_09149"/>
<dbReference type="VEuPathDB" id="TriTrypDB:TCSYLVIO_007146"/>
<dbReference type="VEuPathDB" id="TriTrypDB:Tc_MARK_5871"/>
<accession>A0A2V2WB06</accession>